<dbReference type="PANTHER" id="PTHR30069:SF29">
    <property type="entry name" value="HEMOGLOBIN AND HEMOGLOBIN-HAPTOGLOBIN-BINDING PROTEIN 1-RELATED"/>
    <property type="match status" value="1"/>
</dbReference>
<evidence type="ECO:0000256" key="1">
    <source>
        <dbReference type="ARBA" id="ARBA00004571"/>
    </source>
</evidence>
<dbReference type="Gene3D" id="2.40.170.20">
    <property type="entry name" value="TonB-dependent receptor, beta-barrel domain"/>
    <property type="match status" value="1"/>
</dbReference>
<evidence type="ECO:0000256" key="9">
    <source>
        <dbReference type="SAM" id="SignalP"/>
    </source>
</evidence>
<dbReference type="SUPFAM" id="SSF49464">
    <property type="entry name" value="Carboxypeptidase regulatory domain-like"/>
    <property type="match status" value="1"/>
</dbReference>
<comment type="similarity">
    <text evidence="8">Belongs to the TonB-dependent receptor family.</text>
</comment>
<dbReference type="NCBIfam" id="TIGR04056">
    <property type="entry name" value="OMP_RagA_SusC"/>
    <property type="match status" value="1"/>
</dbReference>
<reference evidence="11 12" key="1">
    <citation type="submission" date="2017-09" db="EMBL/GenBank/DDBJ databases">
        <title>Bacterial strain isolated from the female urinary microbiota.</title>
        <authorList>
            <person name="Thomas-White K."/>
            <person name="Kumar N."/>
            <person name="Forster S."/>
            <person name="Putonti C."/>
            <person name="Lawley T."/>
            <person name="Wolfe A.J."/>
        </authorList>
    </citation>
    <scope>NUCLEOTIDE SEQUENCE [LARGE SCALE GENOMIC DNA]</scope>
    <source>
        <strain evidence="11 12">UMB0536</strain>
    </source>
</reference>
<dbReference type="InterPro" id="IPR023997">
    <property type="entry name" value="TonB-dep_OMP_SusC/RagA_CS"/>
</dbReference>
<evidence type="ECO:0000256" key="6">
    <source>
        <dbReference type="ARBA" id="ARBA00023136"/>
    </source>
</evidence>
<keyword evidence="3 8" id="KW-1134">Transmembrane beta strand</keyword>
<dbReference type="InterPro" id="IPR023996">
    <property type="entry name" value="TonB-dep_OMP_SusC/RagA"/>
</dbReference>
<comment type="subcellular location">
    <subcellularLocation>
        <location evidence="1 8">Cell outer membrane</location>
        <topology evidence="1 8">Multi-pass membrane protein</topology>
    </subcellularLocation>
</comment>
<evidence type="ECO:0000256" key="8">
    <source>
        <dbReference type="PROSITE-ProRule" id="PRU01360"/>
    </source>
</evidence>
<dbReference type="InterPro" id="IPR039426">
    <property type="entry name" value="TonB-dep_rcpt-like"/>
</dbReference>
<dbReference type="NCBIfam" id="TIGR04057">
    <property type="entry name" value="SusC_RagA_signa"/>
    <property type="match status" value="1"/>
</dbReference>
<gene>
    <name evidence="11" type="ORF">CJ231_09560</name>
</gene>
<keyword evidence="4 8" id="KW-0812">Transmembrane</keyword>
<keyword evidence="7 8" id="KW-0998">Cell outer membrane</keyword>
<evidence type="ECO:0000313" key="11">
    <source>
        <dbReference type="EMBL" id="PMC23485.1"/>
    </source>
</evidence>
<organism evidence="11 12">
    <name type="scientific">Hoylesella buccalis</name>
    <dbReference type="NCBI Taxonomy" id="28127"/>
    <lineage>
        <taxon>Bacteria</taxon>
        <taxon>Pseudomonadati</taxon>
        <taxon>Bacteroidota</taxon>
        <taxon>Bacteroidia</taxon>
        <taxon>Bacteroidales</taxon>
        <taxon>Prevotellaceae</taxon>
        <taxon>Hoylesella</taxon>
    </lineage>
</organism>
<evidence type="ECO:0000256" key="4">
    <source>
        <dbReference type="ARBA" id="ARBA00022692"/>
    </source>
</evidence>
<dbReference type="Pfam" id="PF07715">
    <property type="entry name" value="Plug"/>
    <property type="match status" value="1"/>
</dbReference>
<evidence type="ECO:0000256" key="7">
    <source>
        <dbReference type="ARBA" id="ARBA00023237"/>
    </source>
</evidence>
<evidence type="ECO:0000313" key="12">
    <source>
        <dbReference type="Proteomes" id="UP000235564"/>
    </source>
</evidence>
<dbReference type="Gene3D" id="2.60.40.1120">
    <property type="entry name" value="Carboxypeptidase-like, regulatory domain"/>
    <property type="match status" value="1"/>
</dbReference>
<keyword evidence="2 8" id="KW-0813">Transport</keyword>
<evidence type="ECO:0000259" key="10">
    <source>
        <dbReference type="Pfam" id="PF07715"/>
    </source>
</evidence>
<feature type="chain" id="PRO_5014620360" evidence="9">
    <location>
        <begin position="34"/>
        <end position="1121"/>
    </location>
</feature>
<dbReference type="PROSITE" id="PS52016">
    <property type="entry name" value="TONB_DEPENDENT_REC_3"/>
    <property type="match status" value="1"/>
</dbReference>
<dbReference type="AlphaFoldDB" id="A0A2N6QPB9"/>
<dbReference type="PANTHER" id="PTHR30069">
    <property type="entry name" value="TONB-DEPENDENT OUTER MEMBRANE RECEPTOR"/>
    <property type="match status" value="1"/>
</dbReference>
<evidence type="ECO:0000256" key="2">
    <source>
        <dbReference type="ARBA" id="ARBA00022448"/>
    </source>
</evidence>
<dbReference type="EMBL" id="PNGJ01000008">
    <property type="protein sequence ID" value="PMC23485.1"/>
    <property type="molecule type" value="Genomic_DNA"/>
</dbReference>
<dbReference type="GO" id="GO:0044718">
    <property type="term" value="P:siderophore transmembrane transport"/>
    <property type="evidence" value="ECO:0007669"/>
    <property type="project" value="TreeGrafter"/>
</dbReference>
<evidence type="ECO:0000256" key="3">
    <source>
        <dbReference type="ARBA" id="ARBA00022452"/>
    </source>
</evidence>
<keyword evidence="5 9" id="KW-0732">Signal</keyword>
<dbReference type="InterPro" id="IPR036942">
    <property type="entry name" value="Beta-barrel_TonB_sf"/>
</dbReference>
<sequence>MKPKAKKTWLTMMPFSKTFLVGALLFISSAGFAQNQVIKLQQRKATLKTLITAIEKQTNKSVDYGQNVINLKKVVQVSSNKMKLSDLLQELFKGTNVDYTITDHHILISEKPKTKVNTSAQDQATIKVTGQVTDANGESLPGVTVRVKGTKNATVTDVDGNYALSAAKNSMIEFSYVGFATKEFRATDITAQTVLSESSKELNEVVVTALGIKREEKALSYNVQQVKGEDLLTNKDANFINSLNGKVAGVNINASSSGVGGASKVVMRGMRSISQSSNVLYVIDGIPMLNAGGEGGKEFDSRGTSEGIADINPEDIESMSVLTGAAAAALYGEKASNGAIVITTKKGKAGKTVFTVSQTTELSDAFAMPRFQNRYGTGSMLRENGANSYSWGKLLNEANYQGYNPVTDYLKTGIVTTEAVTLSTGTDRNQTFLSASALNANGIVPNNHYNRYNFTARNTTNLLNDKLTLDLGASFILQNDCNMINQGVYNNPLITAYLYPRGNSYEDMAMFERYDSQRRIYVQNWGDLISEFVGQNPYWINYRTPRTTSKHRYMMNAGATYAVTSWLNLSARIRIDHNASSYDERFYATTNKTLTGSENGLYGISKTTNRQTYGDVMATVNKRFFEDRLSLNANLGASLQDQCEDLLGVRGPISEKLIPNVFTITQIDRTQLKPEPAGYHDQTKSVFASMELGWKSQYYLTLTGRNDWPSMLAGPHSNVKSFFYPSVGGSWIVSETFKLPKQINYLKLRSSFASVGLSFPRWYANPMYEWDETNKHWSSQTAYPVYDLKPERTNSWELGLQTKLFDHFNLNVTYYSTSTFNQTFDPKISASSGFSKMYIQTGDVSNRGVEFALGYNNQWGHFSWESNYTLSANENKINELVTQYNVPGTNSVISLDKLDQLGLGAAHFILKKGGTLGDLYSLADIQRDDKGKVYVDPAGKVYKNSSVEEIKLGSVLPKCNMSWRNDFAWRNLHFGFMVTARFGGIAYSATQAALDYYGVSEATAAARDKGYVSVNNGQNFINPETWYTAIGAADGIPQYYTYSATNVRLQEANIGYTFKRNLLFGIGDLSVSVVGRNLLMFYCKAPFDPEATATTGNYYQGIDKFMTPSTRNIGFNVKLTF</sequence>
<comment type="caution">
    <text evidence="11">The sequence shown here is derived from an EMBL/GenBank/DDBJ whole genome shotgun (WGS) entry which is preliminary data.</text>
</comment>
<feature type="signal peptide" evidence="9">
    <location>
        <begin position="1"/>
        <end position="33"/>
    </location>
</feature>
<dbReference type="Pfam" id="PF13715">
    <property type="entry name" value="CarbopepD_reg_2"/>
    <property type="match status" value="1"/>
</dbReference>
<evidence type="ECO:0000256" key="5">
    <source>
        <dbReference type="ARBA" id="ARBA00022729"/>
    </source>
</evidence>
<accession>A0A2N6QPB9</accession>
<dbReference type="InterPro" id="IPR008969">
    <property type="entry name" value="CarboxyPept-like_regulatory"/>
</dbReference>
<dbReference type="OrthoDB" id="9768177at2"/>
<dbReference type="GO" id="GO:0015344">
    <property type="term" value="F:siderophore uptake transmembrane transporter activity"/>
    <property type="evidence" value="ECO:0007669"/>
    <property type="project" value="TreeGrafter"/>
</dbReference>
<feature type="domain" description="TonB-dependent receptor plug" evidence="10">
    <location>
        <begin position="218"/>
        <end position="339"/>
    </location>
</feature>
<dbReference type="InterPro" id="IPR012910">
    <property type="entry name" value="Plug_dom"/>
</dbReference>
<dbReference type="InterPro" id="IPR037066">
    <property type="entry name" value="Plug_dom_sf"/>
</dbReference>
<protein>
    <submittedName>
        <fullName evidence="11">SusC/RagA family protein</fullName>
    </submittedName>
</protein>
<proteinExistence type="inferred from homology"/>
<dbReference type="GO" id="GO:0009279">
    <property type="term" value="C:cell outer membrane"/>
    <property type="evidence" value="ECO:0007669"/>
    <property type="project" value="UniProtKB-SubCell"/>
</dbReference>
<dbReference type="Proteomes" id="UP000235564">
    <property type="component" value="Unassembled WGS sequence"/>
</dbReference>
<name>A0A2N6QPB9_9BACT</name>
<dbReference type="Gene3D" id="2.170.130.10">
    <property type="entry name" value="TonB-dependent receptor, plug domain"/>
    <property type="match status" value="1"/>
</dbReference>
<keyword evidence="6 8" id="KW-0472">Membrane</keyword>
<dbReference type="SUPFAM" id="SSF56935">
    <property type="entry name" value="Porins"/>
    <property type="match status" value="1"/>
</dbReference>